<dbReference type="EMBL" id="JACIDX010000005">
    <property type="protein sequence ID" value="MBB3954655.1"/>
    <property type="molecule type" value="Genomic_DNA"/>
</dbReference>
<evidence type="ECO:0000313" key="3">
    <source>
        <dbReference type="Proteomes" id="UP000548867"/>
    </source>
</evidence>
<protein>
    <submittedName>
        <fullName evidence="2">Outer membrane protein TolC</fullName>
    </submittedName>
</protein>
<dbReference type="InterPro" id="IPR010131">
    <property type="entry name" value="MdtP/NodT-like"/>
</dbReference>
<evidence type="ECO:0000256" key="1">
    <source>
        <dbReference type="SAM" id="SignalP"/>
    </source>
</evidence>
<organism evidence="2 3">
    <name type="scientific">Novosphingobium sediminicola</name>
    <dbReference type="NCBI Taxonomy" id="563162"/>
    <lineage>
        <taxon>Bacteria</taxon>
        <taxon>Pseudomonadati</taxon>
        <taxon>Pseudomonadota</taxon>
        <taxon>Alphaproteobacteria</taxon>
        <taxon>Sphingomonadales</taxon>
        <taxon>Sphingomonadaceae</taxon>
        <taxon>Novosphingobium</taxon>
    </lineage>
</organism>
<keyword evidence="1" id="KW-0732">Signal</keyword>
<comment type="caution">
    <text evidence="2">The sequence shown here is derived from an EMBL/GenBank/DDBJ whole genome shotgun (WGS) entry which is preliminary data.</text>
</comment>
<gene>
    <name evidence="2" type="ORF">GGR38_001594</name>
</gene>
<dbReference type="SUPFAM" id="SSF56954">
    <property type="entry name" value="Outer membrane efflux proteins (OEP)"/>
    <property type="match status" value="1"/>
</dbReference>
<dbReference type="RefSeq" id="WP_183624309.1">
    <property type="nucleotide sequence ID" value="NZ_JACIDX010000005.1"/>
</dbReference>
<dbReference type="GO" id="GO:0015562">
    <property type="term" value="F:efflux transmembrane transporter activity"/>
    <property type="evidence" value="ECO:0007669"/>
    <property type="project" value="InterPro"/>
</dbReference>
<dbReference type="PANTHER" id="PTHR30203">
    <property type="entry name" value="OUTER MEMBRANE CATION EFFLUX PROTEIN"/>
    <property type="match status" value="1"/>
</dbReference>
<accession>A0A7W6G614</accession>
<sequence>MRKFLFLALCFAPLPVMAAPGRVGPEPGLPDPAAVAQALASHPGVEAANARTRAAEAEVRVLEHGPYDYNLQTSYNRRSIVQESVYDEFEAQLTKGVRWPGKVRLDREIGQYGLTAQKNRAEDTRHQTALMLADYWWAWLSAAGEAEVDRQSVANYQTLLSAVKRRVELRDASMLEADQTVAALEAARLAAERSSGREKVARSRLQAQFPAMTLPDHAEAIPAPHEPEGGLTHLRDLVFARSHEIAAAEATAHMADASAERARADRIADPQVGVRVFSDKGGIERGAGLIFIMPFGNGRRSALADQAGANAAAAGADLQVVRRTLQETADSDLAGAQAALHAWERADASRRAQEAALVKVRRGFQAGALDLSELLLAERQTQDAARAESIARGDAHAAITRLRIDSHHLWIGDDED</sequence>
<dbReference type="AlphaFoldDB" id="A0A7W6G614"/>
<reference evidence="2 3" key="1">
    <citation type="submission" date="2020-08" db="EMBL/GenBank/DDBJ databases">
        <title>Genomic Encyclopedia of Type Strains, Phase IV (KMG-IV): sequencing the most valuable type-strain genomes for metagenomic binning, comparative biology and taxonomic classification.</title>
        <authorList>
            <person name="Goeker M."/>
        </authorList>
    </citation>
    <scope>NUCLEOTIDE SEQUENCE [LARGE SCALE GENOMIC DNA]</scope>
    <source>
        <strain evidence="2 3">DSM 27057</strain>
    </source>
</reference>
<name>A0A7W6G614_9SPHN</name>
<proteinExistence type="predicted"/>
<dbReference type="PANTHER" id="PTHR30203:SF24">
    <property type="entry name" value="BLR4935 PROTEIN"/>
    <property type="match status" value="1"/>
</dbReference>
<evidence type="ECO:0000313" key="2">
    <source>
        <dbReference type="EMBL" id="MBB3954655.1"/>
    </source>
</evidence>
<feature type="signal peptide" evidence="1">
    <location>
        <begin position="1"/>
        <end position="18"/>
    </location>
</feature>
<dbReference type="Gene3D" id="1.20.1600.10">
    <property type="entry name" value="Outer membrane efflux proteins (OEP)"/>
    <property type="match status" value="1"/>
</dbReference>
<dbReference type="Proteomes" id="UP000548867">
    <property type="component" value="Unassembled WGS sequence"/>
</dbReference>
<keyword evidence="3" id="KW-1185">Reference proteome</keyword>
<feature type="chain" id="PRO_5031232007" evidence="1">
    <location>
        <begin position="19"/>
        <end position="416"/>
    </location>
</feature>